<gene>
    <name evidence="6" type="ORF">EBB79_12915</name>
</gene>
<dbReference type="Pfam" id="PF00126">
    <property type="entry name" value="HTH_1"/>
    <property type="match status" value="1"/>
</dbReference>
<evidence type="ECO:0000313" key="7">
    <source>
        <dbReference type="Proteomes" id="UP000283063"/>
    </source>
</evidence>
<dbReference type="PANTHER" id="PTHR30346">
    <property type="entry name" value="TRANSCRIPTIONAL DUAL REGULATOR HCAR-RELATED"/>
    <property type="match status" value="1"/>
</dbReference>
<dbReference type="FunFam" id="1.10.10.10:FF:000001">
    <property type="entry name" value="LysR family transcriptional regulator"/>
    <property type="match status" value="1"/>
</dbReference>
<dbReference type="Proteomes" id="UP000283063">
    <property type="component" value="Chromosome"/>
</dbReference>
<name>A0A3T0N3W9_9RHOB</name>
<dbReference type="KEGG" id="sedi:EBB79_12915"/>
<sequence length="303" mass="34052">MDFNQIRYFLALADTLNFTRAAEQCFVSQPALTQAIKRLEDELGGELIRRVARENELTDLGKSLRTHFEQIDRTRHLVRSTAKAVNAGEIAELNIGLMCTIGPGVLAPMLEAFHVANPLVSIVLHDVAPDAISDLLLSGVLDGAFCARHGAPHPQLSYVELFEEPLVIAFPENHAFSQMEAVSLRDIAKQQYVERLHCEFREEVLEYYKELDLELEVAFRSQREDWIQGMVRNGVGVCCIPRYSLLRPELDHRPIVDPALSRKVAFATAEQSEQPPALKLLAKMARAHDWPVYASEQQNGPTV</sequence>
<dbReference type="Pfam" id="PF03466">
    <property type="entry name" value="LysR_substrate"/>
    <property type="match status" value="1"/>
</dbReference>
<dbReference type="EMBL" id="CP033219">
    <property type="protein sequence ID" value="AZV78687.1"/>
    <property type="molecule type" value="Genomic_DNA"/>
</dbReference>
<dbReference type="GO" id="GO:0003677">
    <property type="term" value="F:DNA binding"/>
    <property type="evidence" value="ECO:0007669"/>
    <property type="project" value="UniProtKB-KW"/>
</dbReference>
<dbReference type="GO" id="GO:0003700">
    <property type="term" value="F:DNA-binding transcription factor activity"/>
    <property type="evidence" value="ECO:0007669"/>
    <property type="project" value="InterPro"/>
</dbReference>
<evidence type="ECO:0000256" key="3">
    <source>
        <dbReference type="ARBA" id="ARBA00023125"/>
    </source>
</evidence>
<dbReference type="CDD" id="cd05466">
    <property type="entry name" value="PBP2_LTTR_substrate"/>
    <property type="match status" value="1"/>
</dbReference>
<dbReference type="InterPro" id="IPR005119">
    <property type="entry name" value="LysR_subst-bd"/>
</dbReference>
<protein>
    <submittedName>
        <fullName evidence="6">LysR family transcriptional regulator</fullName>
    </submittedName>
</protein>
<evidence type="ECO:0000313" key="6">
    <source>
        <dbReference type="EMBL" id="AZV78687.1"/>
    </source>
</evidence>
<dbReference type="PROSITE" id="PS50931">
    <property type="entry name" value="HTH_LYSR"/>
    <property type="match status" value="1"/>
</dbReference>
<dbReference type="AlphaFoldDB" id="A0A3T0N3W9"/>
<comment type="similarity">
    <text evidence="1">Belongs to the LysR transcriptional regulatory family.</text>
</comment>
<dbReference type="RefSeq" id="WP_127749244.1">
    <property type="nucleotide sequence ID" value="NZ_CP033219.1"/>
</dbReference>
<dbReference type="GO" id="GO:0032993">
    <property type="term" value="C:protein-DNA complex"/>
    <property type="evidence" value="ECO:0007669"/>
    <property type="project" value="TreeGrafter"/>
</dbReference>
<dbReference type="PRINTS" id="PR00039">
    <property type="entry name" value="HTHLYSR"/>
</dbReference>
<organism evidence="6 7">
    <name type="scientific">Parasedimentitalea marina</name>
    <dbReference type="NCBI Taxonomy" id="2483033"/>
    <lineage>
        <taxon>Bacteria</taxon>
        <taxon>Pseudomonadati</taxon>
        <taxon>Pseudomonadota</taxon>
        <taxon>Alphaproteobacteria</taxon>
        <taxon>Rhodobacterales</taxon>
        <taxon>Paracoccaceae</taxon>
        <taxon>Parasedimentitalea</taxon>
    </lineage>
</organism>
<dbReference type="Gene3D" id="1.10.10.10">
    <property type="entry name" value="Winged helix-like DNA-binding domain superfamily/Winged helix DNA-binding domain"/>
    <property type="match status" value="1"/>
</dbReference>
<dbReference type="InterPro" id="IPR000847">
    <property type="entry name" value="LysR_HTH_N"/>
</dbReference>
<evidence type="ECO:0000259" key="5">
    <source>
        <dbReference type="PROSITE" id="PS50931"/>
    </source>
</evidence>
<dbReference type="SUPFAM" id="SSF53850">
    <property type="entry name" value="Periplasmic binding protein-like II"/>
    <property type="match status" value="1"/>
</dbReference>
<feature type="domain" description="HTH lysR-type" evidence="5">
    <location>
        <begin position="1"/>
        <end position="58"/>
    </location>
</feature>
<evidence type="ECO:0000256" key="4">
    <source>
        <dbReference type="ARBA" id="ARBA00023163"/>
    </source>
</evidence>
<reference evidence="6 7" key="1">
    <citation type="submission" date="2018-10" db="EMBL/GenBank/DDBJ databases">
        <title>Parasedimentitalea marina sp. nov., a psychrophilic bacterium isolated from deep seawater of the New Britain Trench.</title>
        <authorList>
            <person name="Cao J."/>
        </authorList>
    </citation>
    <scope>NUCLEOTIDE SEQUENCE [LARGE SCALE GENOMIC DNA]</scope>
    <source>
        <strain evidence="6 7">W43</strain>
    </source>
</reference>
<dbReference type="InterPro" id="IPR036388">
    <property type="entry name" value="WH-like_DNA-bd_sf"/>
</dbReference>
<dbReference type="SUPFAM" id="SSF46785">
    <property type="entry name" value="Winged helix' DNA-binding domain"/>
    <property type="match status" value="1"/>
</dbReference>
<keyword evidence="4" id="KW-0804">Transcription</keyword>
<proteinExistence type="inferred from homology"/>
<keyword evidence="2" id="KW-0805">Transcription regulation</keyword>
<dbReference type="OrthoDB" id="9815174at2"/>
<dbReference type="Gene3D" id="3.40.190.10">
    <property type="entry name" value="Periplasmic binding protein-like II"/>
    <property type="match status" value="2"/>
</dbReference>
<evidence type="ECO:0000256" key="1">
    <source>
        <dbReference type="ARBA" id="ARBA00009437"/>
    </source>
</evidence>
<keyword evidence="3" id="KW-0238">DNA-binding</keyword>
<dbReference type="PANTHER" id="PTHR30346:SF28">
    <property type="entry name" value="HTH-TYPE TRANSCRIPTIONAL REGULATOR CYNR"/>
    <property type="match status" value="1"/>
</dbReference>
<accession>A0A3T0N3W9</accession>
<keyword evidence="7" id="KW-1185">Reference proteome</keyword>
<evidence type="ECO:0000256" key="2">
    <source>
        <dbReference type="ARBA" id="ARBA00023015"/>
    </source>
</evidence>
<dbReference type="InterPro" id="IPR036390">
    <property type="entry name" value="WH_DNA-bd_sf"/>
</dbReference>